<dbReference type="InterPro" id="IPR011009">
    <property type="entry name" value="Kinase-like_dom_sf"/>
</dbReference>
<dbReference type="PANTHER" id="PTHR24416">
    <property type="entry name" value="TYROSINE-PROTEIN KINASE RECEPTOR"/>
    <property type="match status" value="1"/>
</dbReference>
<dbReference type="PANTHER" id="PTHR24416:SF550">
    <property type="entry name" value="FIBROBLAST GROWTH FACTOR RECEPTOR HOMOLOG 1-RELATED"/>
    <property type="match status" value="1"/>
</dbReference>
<proteinExistence type="predicted"/>
<protein>
    <submittedName>
        <fullName evidence="9">Fibroblast growth factor receptor 3-like isoform X1</fullName>
    </submittedName>
</protein>
<dbReference type="GO" id="GO:0005886">
    <property type="term" value="C:plasma membrane"/>
    <property type="evidence" value="ECO:0007669"/>
    <property type="project" value="TreeGrafter"/>
</dbReference>
<comment type="subcellular location">
    <subcellularLocation>
        <location evidence="1">Membrane</location>
    </subcellularLocation>
</comment>
<keyword evidence="4" id="KW-0547">Nucleotide-binding</keyword>
<keyword evidence="3" id="KW-0732">Signal</keyword>
<evidence type="ECO:0000256" key="6">
    <source>
        <dbReference type="ARBA" id="ARBA00022989"/>
    </source>
</evidence>
<reference evidence="9" key="1">
    <citation type="submission" date="2020-04" db="EMBL/GenBank/DDBJ databases">
        <authorList>
            <person name="Alioto T."/>
            <person name="Alioto T."/>
            <person name="Gomez Garrido J."/>
        </authorList>
    </citation>
    <scope>NUCLEOTIDE SEQUENCE</scope>
    <source>
        <strain evidence="9">A484AB</strain>
    </source>
</reference>
<evidence type="ECO:0000256" key="7">
    <source>
        <dbReference type="ARBA" id="ARBA00023136"/>
    </source>
</evidence>
<keyword evidence="6" id="KW-1133">Transmembrane helix</keyword>
<evidence type="ECO:0000256" key="3">
    <source>
        <dbReference type="ARBA" id="ARBA00022729"/>
    </source>
</evidence>
<evidence type="ECO:0000256" key="5">
    <source>
        <dbReference type="ARBA" id="ARBA00022840"/>
    </source>
</evidence>
<keyword evidence="5" id="KW-0067">ATP-binding</keyword>
<dbReference type="GO" id="GO:0007169">
    <property type="term" value="P:cell surface receptor protein tyrosine kinase signaling pathway"/>
    <property type="evidence" value="ECO:0007669"/>
    <property type="project" value="TreeGrafter"/>
</dbReference>
<evidence type="ECO:0000256" key="8">
    <source>
        <dbReference type="ARBA" id="ARBA00023170"/>
    </source>
</evidence>
<feature type="non-terminal residue" evidence="9">
    <location>
        <position position="94"/>
    </location>
</feature>
<dbReference type="GO" id="GO:0043235">
    <property type="term" value="C:receptor complex"/>
    <property type="evidence" value="ECO:0007669"/>
    <property type="project" value="TreeGrafter"/>
</dbReference>
<keyword evidence="10" id="KW-1185">Reference proteome</keyword>
<dbReference type="PROSITE" id="PS50011">
    <property type="entry name" value="PROTEIN_KINASE_DOM"/>
    <property type="match status" value="1"/>
</dbReference>
<dbReference type="InterPro" id="IPR050122">
    <property type="entry name" value="RTK"/>
</dbReference>
<dbReference type="Proteomes" id="UP001152795">
    <property type="component" value="Unassembled WGS sequence"/>
</dbReference>
<keyword evidence="7" id="KW-0472">Membrane</keyword>
<evidence type="ECO:0000256" key="4">
    <source>
        <dbReference type="ARBA" id="ARBA00022741"/>
    </source>
</evidence>
<gene>
    <name evidence="9" type="ORF">PACLA_8A057701</name>
</gene>
<dbReference type="GO" id="GO:0004714">
    <property type="term" value="F:transmembrane receptor protein tyrosine kinase activity"/>
    <property type="evidence" value="ECO:0007669"/>
    <property type="project" value="TreeGrafter"/>
</dbReference>
<dbReference type="InterPro" id="IPR000719">
    <property type="entry name" value="Prot_kinase_dom"/>
</dbReference>
<evidence type="ECO:0000313" key="9">
    <source>
        <dbReference type="EMBL" id="CAB4030162.1"/>
    </source>
</evidence>
<organism evidence="9 10">
    <name type="scientific">Paramuricea clavata</name>
    <name type="common">Red gorgonian</name>
    <name type="synonym">Violescent sea-whip</name>
    <dbReference type="NCBI Taxonomy" id="317549"/>
    <lineage>
        <taxon>Eukaryota</taxon>
        <taxon>Metazoa</taxon>
        <taxon>Cnidaria</taxon>
        <taxon>Anthozoa</taxon>
        <taxon>Octocorallia</taxon>
        <taxon>Malacalcyonacea</taxon>
        <taxon>Plexauridae</taxon>
        <taxon>Paramuricea</taxon>
    </lineage>
</organism>
<evidence type="ECO:0000313" key="10">
    <source>
        <dbReference type="Proteomes" id="UP001152795"/>
    </source>
</evidence>
<sequence>IDEDTLEDDNSERVVSAFKESANLNKLNKCYIESANEEELNDVLREIELMTDLGKHENVIQMFGCCTRCRPICLVLEYAPGGNLKVYLRSLKQK</sequence>
<dbReference type="Gene3D" id="3.30.200.20">
    <property type="entry name" value="Phosphorylase Kinase, domain 1"/>
    <property type="match status" value="1"/>
</dbReference>
<dbReference type="Pfam" id="PF07714">
    <property type="entry name" value="PK_Tyr_Ser-Thr"/>
    <property type="match status" value="1"/>
</dbReference>
<feature type="non-terminal residue" evidence="9">
    <location>
        <position position="1"/>
    </location>
</feature>
<keyword evidence="2" id="KW-0812">Transmembrane</keyword>
<comment type="caution">
    <text evidence="9">The sequence shown here is derived from an EMBL/GenBank/DDBJ whole genome shotgun (WGS) entry which is preliminary data.</text>
</comment>
<evidence type="ECO:0000256" key="1">
    <source>
        <dbReference type="ARBA" id="ARBA00004370"/>
    </source>
</evidence>
<dbReference type="GO" id="GO:0005524">
    <property type="term" value="F:ATP binding"/>
    <property type="evidence" value="ECO:0007669"/>
    <property type="project" value="UniProtKB-KW"/>
</dbReference>
<dbReference type="OrthoDB" id="5982917at2759"/>
<keyword evidence="8 9" id="KW-0675">Receptor</keyword>
<dbReference type="AlphaFoldDB" id="A0A6S7KTX9"/>
<dbReference type="InterPro" id="IPR001245">
    <property type="entry name" value="Ser-Thr/Tyr_kinase_cat_dom"/>
</dbReference>
<evidence type="ECO:0000256" key="2">
    <source>
        <dbReference type="ARBA" id="ARBA00022692"/>
    </source>
</evidence>
<name>A0A6S7KTX9_PARCT</name>
<dbReference type="EMBL" id="CACRXK020016677">
    <property type="protein sequence ID" value="CAB4030162.1"/>
    <property type="molecule type" value="Genomic_DNA"/>
</dbReference>
<accession>A0A6S7KTX9</accession>
<dbReference type="SUPFAM" id="SSF56112">
    <property type="entry name" value="Protein kinase-like (PK-like)"/>
    <property type="match status" value="1"/>
</dbReference>